<dbReference type="Gene3D" id="1.20.1280.50">
    <property type="match status" value="1"/>
</dbReference>
<protein>
    <recommendedName>
        <fullName evidence="1">F-box domain-containing protein</fullName>
    </recommendedName>
</protein>
<gene>
    <name evidence="2" type="ORF">ARMOST_06554</name>
</gene>
<evidence type="ECO:0000313" key="2">
    <source>
        <dbReference type="EMBL" id="SJL03206.1"/>
    </source>
</evidence>
<sequence>MSNTDQRSLTSGTDHINTLPDECLAEIFAHAGTPVPQHEHPYRVIILGSVCSRWRAVTLDWPALWSKIYIPVNVVVKGSAINRPRYEGSAEDERWTSKLRDAVELYLTRSKTLGSPLYPVGDQTPDDTNKIHRAGIKDFATVKSVELATHKPGECLLRFPKVKMVTLLAQGAHLPVTGRVFRSNFVSSLTVVATWDTIATIQEMLYKVEFPNLKIIETRSPRLPGTPASLVLHTQAAGFAIRSQDLLDILGMAHLTSLSIDDSSYPLVGPYRPISNALLVALADPKIVPDLERLHLYWRHDVDIDGSLVARLLETRGNRLADVVTPKRRATV</sequence>
<name>A0A284R3C3_ARMOS</name>
<dbReference type="OMA" id="HLYWRHD"/>
<organism evidence="2 3">
    <name type="scientific">Armillaria ostoyae</name>
    <name type="common">Armillaria root rot fungus</name>
    <dbReference type="NCBI Taxonomy" id="47428"/>
    <lineage>
        <taxon>Eukaryota</taxon>
        <taxon>Fungi</taxon>
        <taxon>Dikarya</taxon>
        <taxon>Basidiomycota</taxon>
        <taxon>Agaricomycotina</taxon>
        <taxon>Agaricomycetes</taxon>
        <taxon>Agaricomycetidae</taxon>
        <taxon>Agaricales</taxon>
        <taxon>Marasmiineae</taxon>
        <taxon>Physalacriaceae</taxon>
        <taxon>Armillaria</taxon>
    </lineage>
</organism>
<dbReference type="SUPFAM" id="SSF81383">
    <property type="entry name" value="F-box domain"/>
    <property type="match status" value="1"/>
</dbReference>
<dbReference type="OrthoDB" id="2913414at2759"/>
<dbReference type="AlphaFoldDB" id="A0A284R3C3"/>
<keyword evidence="3" id="KW-1185">Reference proteome</keyword>
<reference evidence="3" key="1">
    <citation type="journal article" date="2017" name="Nat. Ecol. Evol.">
        <title>Genome expansion and lineage-specific genetic innovations in the forest pathogenic fungi Armillaria.</title>
        <authorList>
            <person name="Sipos G."/>
            <person name="Prasanna A.N."/>
            <person name="Walter M.C."/>
            <person name="O'Connor E."/>
            <person name="Balint B."/>
            <person name="Krizsan K."/>
            <person name="Kiss B."/>
            <person name="Hess J."/>
            <person name="Varga T."/>
            <person name="Slot J."/>
            <person name="Riley R."/>
            <person name="Boka B."/>
            <person name="Rigling D."/>
            <person name="Barry K."/>
            <person name="Lee J."/>
            <person name="Mihaltcheva S."/>
            <person name="LaButti K."/>
            <person name="Lipzen A."/>
            <person name="Waldron R."/>
            <person name="Moloney N.M."/>
            <person name="Sperisen C."/>
            <person name="Kredics L."/>
            <person name="Vagvoelgyi C."/>
            <person name="Patrignani A."/>
            <person name="Fitzpatrick D."/>
            <person name="Nagy I."/>
            <person name="Doyle S."/>
            <person name="Anderson J.B."/>
            <person name="Grigoriev I.V."/>
            <person name="Gueldener U."/>
            <person name="Muensterkoetter M."/>
            <person name="Nagy L.G."/>
        </authorList>
    </citation>
    <scope>NUCLEOTIDE SEQUENCE [LARGE SCALE GENOMIC DNA]</scope>
    <source>
        <strain evidence="3">C18/9</strain>
    </source>
</reference>
<proteinExistence type="predicted"/>
<dbReference type="InterPro" id="IPR036047">
    <property type="entry name" value="F-box-like_dom_sf"/>
</dbReference>
<accession>A0A284R3C3</accession>
<evidence type="ECO:0000313" key="3">
    <source>
        <dbReference type="Proteomes" id="UP000219338"/>
    </source>
</evidence>
<dbReference type="InterPro" id="IPR001810">
    <property type="entry name" value="F-box_dom"/>
</dbReference>
<evidence type="ECO:0000259" key="1">
    <source>
        <dbReference type="Pfam" id="PF12937"/>
    </source>
</evidence>
<dbReference type="Pfam" id="PF12937">
    <property type="entry name" value="F-box-like"/>
    <property type="match status" value="1"/>
</dbReference>
<feature type="domain" description="F-box" evidence="1">
    <location>
        <begin position="16"/>
        <end position="70"/>
    </location>
</feature>
<dbReference type="EMBL" id="FUEG01000004">
    <property type="protein sequence ID" value="SJL03206.1"/>
    <property type="molecule type" value="Genomic_DNA"/>
</dbReference>
<dbReference type="Proteomes" id="UP000219338">
    <property type="component" value="Unassembled WGS sequence"/>
</dbReference>